<dbReference type="RefSeq" id="WP_203367082.1">
    <property type="nucleotide sequence ID" value="NZ_WSFT01000042.1"/>
</dbReference>
<dbReference type="Proteomes" id="UP000724672">
    <property type="component" value="Unassembled WGS sequence"/>
</dbReference>
<dbReference type="AlphaFoldDB" id="A0A942V0X5"/>
<dbReference type="SUPFAM" id="SSF53927">
    <property type="entry name" value="Cytidine deaminase-like"/>
    <property type="match status" value="1"/>
</dbReference>
<accession>A0A942V0X5</accession>
<dbReference type="PROSITE" id="PS51747">
    <property type="entry name" value="CYT_DCMP_DEAMINASES_2"/>
    <property type="match status" value="1"/>
</dbReference>
<dbReference type="GO" id="GO:0002100">
    <property type="term" value="P:tRNA wobble adenosine to inosine editing"/>
    <property type="evidence" value="ECO:0007669"/>
    <property type="project" value="UniProtKB-UniRule"/>
</dbReference>
<dbReference type="HAMAP" id="MF_00972">
    <property type="entry name" value="tRNA_aden_deaminase"/>
    <property type="match status" value="1"/>
</dbReference>
<keyword evidence="6 8" id="KW-0862">Zinc</keyword>
<dbReference type="InterPro" id="IPR016193">
    <property type="entry name" value="Cytidine_deaminase-like"/>
</dbReference>
<dbReference type="InterPro" id="IPR058535">
    <property type="entry name" value="MafB19-deam"/>
</dbReference>
<organism evidence="10 11">
    <name type="scientific">Anaeromonas frigoriresistens</name>
    <dbReference type="NCBI Taxonomy" id="2683708"/>
    <lineage>
        <taxon>Bacteria</taxon>
        <taxon>Bacillati</taxon>
        <taxon>Bacillota</taxon>
        <taxon>Tissierellia</taxon>
        <taxon>Tissierellales</taxon>
        <taxon>Thermohalobacteraceae</taxon>
        <taxon>Anaeromonas</taxon>
    </lineage>
</organism>
<sequence length="150" mass="16654">MDRYFMKRALREAQNAYNLAEVPIGCIIVKDNKIIASAHNLREELKDPTAHAEIMAIQDAADFLGGWRLSGCTMYVTIEPCPMCAGAIVNSRIEKLVIGAPDLKGGGCGSIVNIVENNRLNHQVDVTWGILEEECSTIMKDFFKNLRKSK</sequence>
<comment type="subunit">
    <text evidence="2 8">Homodimer.</text>
</comment>
<evidence type="ECO:0000256" key="7">
    <source>
        <dbReference type="ARBA" id="ARBA00048045"/>
    </source>
</evidence>
<evidence type="ECO:0000256" key="4">
    <source>
        <dbReference type="ARBA" id="ARBA00022723"/>
    </source>
</evidence>
<comment type="catalytic activity">
    <reaction evidence="7 8">
        <text>adenosine(34) in tRNA + H2O + H(+) = inosine(34) in tRNA + NH4(+)</text>
        <dbReference type="Rhea" id="RHEA:43168"/>
        <dbReference type="Rhea" id="RHEA-COMP:10373"/>
        <dbReference type="Rhea" id="RHEA-COMP:10374"/>
        <dbReference type="ChEBI" id="CHEBI:15377"/>
        <dbReference type="ChEBI" id="CHEBI:15378"/>
        <dbReference type="ChEBI" id="CHEBI:28938"/>
        <dbReference type="ChEBI" id="CHEBI:74411"/>
        <dbReference type="ChEBI" id="CHEBI:82852"/>
        <dbReference type="EC" id="3.5.4.33"/>
    </reaction>
</comment>
<keyword evidence="3 8" id="KW-0819">tRNA processing</keyword>
<dbReference type="Pfam" id="PF14437">
    <property type="entry name" value="MafB19-deam"/>
    <property type="match status" value="1"/>
</dbReference>
<evidence type="ECO:0000256" key="8">
    <source>
        <dbReference type="HAMAP-Rule" id="MF_00972"/>
    </source>
</evidence>
<comment type="cofactor">
    <cofactor evidence="8">
        <name>Zn(2+)</name>
        <dbReference type="ChEBI" id="CHEBI:29105"/>
    </cofactor>
    <text evidence="8">Binds 1 zinc ion per subunit.</text>
</comment>
<comment type="function">
    <text evidence="8">Catalyzes the deamination of adenosine to inosine at the wobble position 34 of tRNA(Arg2).</text>
</comment>
<gene>
    <name evidence="8 10" type="primary">tadA</name>
    <name evidence="10" type="ORF">GOQ27_11840</name>
</gene>
<dbReference type="FunFam" id="3.40.140.10:FF:000005">
    <property type="entry name" value="tRNA-specific adenosine deaminase"/>
    <property type="match status" value="1"/>
</dbReference>
<proteinExistence type="inferred from homology"/>
<feature type="active site" description="Proton donor" evidence="8">
    <location>
        <position position="53"/>
    </location>
</feature>
<evidence type="ECO:0000256" key="3">
    <source>
        <dbReference type="ARBA" id="ARBA00022694"/>
    </source>
</evidence>
<feature type="binding site" evidence="8">
    <location>
        <position position="81"/>
    </location>
    <ligand>
        <name>Zn(2+)</name>
        <dbReference type="ChEBI" id="CHEBI:29105"/>
        <note>catalytic</note>
    </ligand>
</feature>
<keyword evidence="5 8" id="KW-0378">Hydrolase</keyword>
<keyword evidence="4 8" id="KW-0479">Metal-binding</keyword>
<dbReference type="InterPro" id="IPR002125">
    <property type="entry name" value="CMP_dCMP_dom"/>
</dbReference>
<comment type="similarity">
    <text evidence="1">Belongs to the cytidine and deoxycytidylate deaminase family. ADAT2 subfamily.</text>
</comment>
<feature type="binding site" evidence="8">
    <location>
        <position position="51"/>
    </location>
    <ligand>
        <name>Zn(2+)</name>
        <dbReference type="ChEBI" id="CHEBI:29105"/>
        <note>catalytic</note>
    </ligand>
</feature>
<dbReference type="NCBIfam" id="NF008113">
    <property type="entry name" value="PRK10860.1"/>
    <property type="match status" value="1"/>
</dbReference>
<dbReference type="PROSITE" id="PS00903">
    <property type="entry name" value="CYT_DCMP_DEAMINASES_1"/>
    <property type="match status" value="1"/>
</dbReference>
<dbReference type="Gene3D" id="3.40.140.10">
    <property type="entry name" value="Cytidine Deaminase, domain 2"/>
    <property type="match status" value="1"/>
</dbReference>
<evidence type="ECO:0000256" key="1">
    <source>
        <dbReference type="ARBA" id="ARBA00010669"/>
    </source>
</evidence>
<evidence type="ECO:0000256" key="2">
    <source>
        <dbReference type="ARBA" id="ARBA00011738"/>
    </source>
</evidence>
<dbReference type="EC" id="3.5.4.33" evidence="8"/>
<dbReference type="EMBL" id="WSFT01000042">
    <property type="protein sequence ID" value="MBS4539157.1"/>
    <property type="molecule type" value="Genomic_DNA"/>
</dbReference>
<dbReference type="InterPro" id="IPR028883">
    <property type="entry name" value="tRNA_aden_deaminase"/>
</dbReference>
<feature type="domain" description="CMP/dCMP-type deaminase" evidence="9">
    <location>
        <begin position="1"/>
        <end position="110"/>
    </location>
</feature>
<evidence type="ECO:0000256" key="6">
    <source>
        <dbReference type="ARBA" id="ARBA00022833"/>
    </source>
</evidence>
<evidence type="ECO:0000313" key="10">
    <source>
        <dbReference type="EMBL" id="MBS4539157.1"/>
    </source>
</evidence>
<dbReference type="InterPro" id="IPR016192">
    <property type="entry name" value="APOBEC/CMP_deaminase_Zn-bd"/>
</dbReference>
<dbReference type="CDD" id="cd01285">
    <property type="entry name" value="nucleoside_deaminase"/>
    <property type="match status" value="1"/>
</dbReference>
<dbReference type="PANTHER" id="PTHR11079:SF202">
    <property type="entry name" value="TRNA-SPECIFIC ADENOSINE DEAMINASE"/>
    <property type="match status" value="1"/>
</dbReference>
<dbReference type="GO" id="GO:0008270">
    <property type="term" value="F:zinc ion binding"/>
    <property type="evidence" value="ECO:0007669"/>
    <property type="project" value="UniProtKB-UniRule"/>
</dbReference>
<comment type="caution">
    <text evidence="10">The sequence shown here is derived from an EMBL/GenBank/DDBJ whole genome shotgun (WGS) entry which is preliminary data.</text>
</comment>
<dbReference type="GO" id="GO:0052717">
    <property type="term" value="F:tRNA-specific adenosine-34 deaminase activity"/>
    <property type="evidence" value="ECO:0007669"/>
    <property type="project" value="UniProtKB-UniRule"/>
</dbReference>
<evidence type="ECO:0000256" key="5">
    <source>
        <dbReference type="ARBA" id="ARBA00022801"/>
    </source>
</evidence>
<evidence type="ECO:0000313" key="11">
    <source>
        <dbReference type="Proteomes" id="UP000724672"/>
    </source>
</evidence>
<reference evidence="10" key="1">
    <citation type="submission" date="2019-12" db="EMBL/GenBank/DDBJ databases">
        <title>Clostridiaceae gen. nov. sp. nov., isolated from sediment in Xinjiang, China.</title>
        <authorList>
            <person name="Zhang R."/>
        </authorList>
    </citation>
    <scope>NUCLEOTIDE SEQUENCE</scope>
    <source>
        <strain evidence="10">D2Q-11</strain>
    </source>
</reference>
<keyword evidence="11" id="KW-1185">Reference proteome</keyword>
<protein>
    <recommendedName>
        <fullName evidence="8">tRNA-specific adenosine deaminase</fullName>
        <ecNumber evidence="8">3.5.4.33</ecNumber>
    </recommendedName>
</protein>
<feature type="binding site" evidence="8">
    <location>
        <position position="84"/>
    </location>
    <ligand>
        <name>Zn(2+)</name>
        <dbReference type="ChEBI" id="CHEBI:29105"/>
        <note>catalytic</note>
    </ligand>
</feature>
<dbReference type="PANTHER" id="PTHR11079">
    <property type="entry name" value="CYTOSINE DEAMINASE FAMILY MEMBER"/>
    <property type="match status" value="1"/>
</dbReference>
<name>A0A942V0X5_9FIRM</name>
<evidence type="ECO:0000259" key="9">
    <source>
        <dbReference type="PROSITE" id="PS51747"/>
    </source>
</evidence>